<keyword evidence="12" id="KW-1185">Reference proteome</keyword>
<accession>A0A6F8YYC4</accession>
<dbReference type="InterPro" id="IPR012291">
    <property type="entry name" value="CBM2_carb-bd_dom_sf"/>
</dbReference>
<dbReference type="GO" id="GO:0008422">
    <property type="term" value="F:beta-glucosidase activity"/>
    <property type="evidence" value="ECO:0007669"/>
    <property type="project" value="UniProtKB-EC"/>
</dbReference>
<evidence type="ECO:0000256" key="3">
    <source>
        <dbReference type="ARBA" id="ARBA00012744"/>
    </source>
</evidence>
<keyword evidence="5 7" id="KW-0378">Hydrolase</keyword>
<dbReference type="SUPFAM" id="SSF49384">
    <property type="entry name" value="Carbohydrate-binding domain"/>
    <property type="match status" value="1"/>
</dbReference>
<reference evidence="11 12" key="2">
    <citation type="submission" date="2020-03" db="EMBL/GenBank/DDBJ databases">
        <authorList>
            <person name="Ichikawa N."/>
            <person name="Kimura A."/>
            <person name="Kitahashi Y."/>
            <person name="Uohara A."/>
        </authorList>
    </citation>
    <scope>NUCLEOTIDE SEQUENCE [LARGE SCALE GENOMIC DNA]</scope>
    <source>
        <strain evidence="11 12">NBRC 105367</strain>
    </source>
</reference>
<evidence type="ECO:0000256" key="6">
    <source>
        <dbReference type="ARBA" id="ARBA00023295"/>
    </source>
</evidence>
<dbReference type="Pfam" id="PF01915">
    <property type="entry name" value="Glyco_hydro_3_C"/>
    <property type="match status" value="1"/>
</dbReference>
<evidence type="ECO:0000259" key="10">
    <source>
        <dbReference type="PROSITE" id="PS51173"/>
    </source>
</evidence>
<dbReference type="InterPro" id="IPR051915">
    <property type="entry name" value="Cellulose_Degrad_GH3"/>
</dbReference>
<dbReference type="PANTHER" id="PTHR30620:SF16">
    <property type="entry name" value="LYSOSOMAL BETA GLUCOSIDASE"/>
    <property type="match status" value="1"/>
</dbReference>
<evidence type="ECO:0000256" key="8">
    <source>
        <dbReference type="SAM" id="MobiDB-lite"/>
    </source>
</evidence>
<evidence type="ECO:0000256" key="7">
    <source>
        <dbReference type="RuleBase" id="RU361161"/>
    </source>
</evidence>
<dbReference type="RefSeq" id="WP_173163924.1">
    <property type="nucleotide sequence ID" value="NZ_AP022871.1"/>
</dbReference>
<comment type="catalytic activity">
    <reaction evidence="1">
        <text>Hydrolysis of terminal, non-reducing beta-D-glucosyl residues with release of beta-D-glucose.</text>
        <dbReference type="EC" id="3.2.1.21"/>
    </reaction>
</comment>
<comment type="similarity">
    <text evidence="2 7">Belongs to the glycosyl hydrolase 3 family.</text>
</comment>
<dbReference type="InterPro" id="IPR036881">
    <property type="entry name" value="Glyco_hydro_3_C_sf"/>
</dbReference>
<reference evidence="11 12" key="1">
    <citation type="submission" date="2020-03" db="EMBL/GenBank/DDBJ databases">
        <title>Whole genome shotgun sequence of Phytohabitans suffuscus NBRC 105367.</title>
        <authorList>
            <person name="Komaki H."/>
            <person name="Tamura T."/>
        </authorList>
    </citation>
    <scope>NUCLEOTIDE SEQUENCE [LARGE SCALE GENOMIC DNA]</scope>
    <source>
        <strain evidence="11 12">NBRC 105367</strain>
    </source>
</reference>
<evidence type="ECO:0000256" key="1">
    <source>
        <dbReference type="ARBA" id="ARBA00000448"/>
    </source>
</evidence>
<keyword evidence="4 9" id="KW-0732">Signal</keyword>
<evidence type="ECO:0000256" key="9">
    <source>
        <dbReference type="SAM" id="SignalP"/>
    </source>
</evidence>
<organism evidence="11 12">
    <name type="scientific">Phytohabitans suffuscus</name>
    <dbReference type="NCBI Taxonomy" id="624315"/>
    <lineage>
        <taxon>Bacteria</taxon>
        <taxon>Bacillati</taxon>
        <taxon>Actinomycetota</taxon>
        <taxon>Actinomycetes</taxon>
        <taxon>Micromonosporales</taxon>
        <taxon>Micromonosporaceae</taxon>
    </lineage>
</organism>
<keyword evidence="6 7" id="KW-0326">Glycosidase</keyword>
<dbReference type="Gene3D" id="3.40.50.1700">
    <property type="entry name" value="Glycoside hydrolase family 3 C-terminal domain"/>
    <property type="match status" value="1"/>
</dbReference>
<dbReference type="InterPro" id="IPR008965">
    <property type="entry name" value="CBM2/CBM3_carb-bd_dom_sf"/>
</dbReference>
<dbReference type="InterPro" id="IPR002772">
    <property type="entry name" value="Glyco_hydro_3_C"/>
</dbReference>
<dbReference type="InterPro" id="IPR001919">
    <property type="entry name" value="CBD2"/>
</dbReference>
<dbReference type="Gene3D" id="3.20.20.300">
    <property type="entry name" value="Glycoside hydrolase, family 3, N-terminal domain"/>
    <property type="match status" value="1"/>
</dbReference>
<feature type="region of interest" description="Disordered" evidence="8">
    <location>
        <begin position="619"/>
        <end position="664"/>
    </location>
</feature>
<sequence>MIVVTVACVCLAAATLVASALDLVGPAHDAGATANRAAPVYQDPVQPVPARVADLLGRMTLEEKLGQLTQVDRAALTSPQDIAAYRIGSVLSGGGSAPADNSPNGWADMYDGYQSAAQATPLAIPIIYGVDAVHGHNNVRGATIFPHNIGLGATRDAGLVRAVGRATAEEVAGTGVDWTFAPCLCVARDDRWGRTYESFGEQAEIPTAMTSIIGGFQGGSLGEPTSILATAKHYVGDGGTTGGRDQGDTVISEAELRAVHLPPFQAAVAQGVGSIMVSFSSWNGQKVHGHKRLLTDLLKGELGFTGFVVSDWAGIDQLDGQRGFTGAEIATALNAGIDMVMVPTDYRQFLQLLRGEVDAGRVPIERIDDANRRILTKKFELGLFERRFTDRALTSTVGNQAHRDLARDAVRRSQVLLKNQGGVLPLAKGGGKIFVAGKSADDIGLQSGGWTISWQGSAGNITPGTTILQGIRATAGSGATVTYNRDGTGIDSSYRAAVAVVGETPYAEGQGDRTGAMGLDSADLRVLSRLRASGVPVVVVLVSGRPLDIAAQVDGWAALVAAWLPGTEGQGVADVLFGDYNPSGKLPVTWMRAASQQPINVGDGKPALFPYGFGLSYPGGPTSPSPTPSASTTAPPPTTPAAPTTSPPRTTPPAPTTRPPAPTTAVATTTQTVGTASCTFRYTVSNQWQNGFVAEVRVTAGAAPVSGWTLRFAFPGDQAVTNAWNATVTQSGGQVSAANQDYNATIAAGGSVTFGFQGTYSGTNPPPTAATLNGTACATA</sequence>
<dbReference type="PROSITE" id="PS00775">
    <property type="entry name" value="GLYCOSYL_HYDROL_F3"/>
    <property type="match status" value="1"/>
</dbReference>
<evidence type="ECO:0000313" key="11">
    <source>
        <dbReference type="EMBL" id="BCB91147.1"/>
    </source>
</evidence>
<dbReference type="Pfam" id="PF00553">
    <property type="entry name" value="CBM_2"/>
    <property type="match status" value="1"/>
</dbReference>
<dbReference type="EMBL" id="AP022871">
    <property type="protein sequence ID" value="BCB91147.1"/>
    <property type="molecule type" value="Genomic_DNA"/>
</dbReference>
<feature type="domain" description="CBM2" evidence="10">
    <location>
        <begin position="671"/>
        <end position="780"/>
    </location>
</feature>
<evidence type="ECO:0000313" key="12">
    <source>
        <dbReference type="Proteomes" id="UP000503011"/>
    </source>
</evidence>
<evidence type="ECO:0000256" key="4">
    <source>
        <dbReference type="ARBA" id="ARBA00022729"/>
    </source>
</evidence>
<evidence type="ECO:0000256" key="5">
    <source>
        <dbReference type="ARBA" id="ARBA00022801"/>
    </source>
</evidence>
<dbReference type="InterPro" id="IPR001764">
    <property type="entry name" value="Glyco_hydro_3_N"/>
</dbReference>
<proteinExistence type="inferred from homology"/>
<dbReference type="InterPro" id="IPR019800">
    <property type="entry name" value="Glyco_hydro_3_AS"/>
</dbReference>
<protein>
    <recommendedName>
        <fullName evidence="3">beta-glucosidase</fullName>
        <ecNumber evidence="3">3.2.1.21</ecNumber>
    </recommendedName>
</protein>
<dbReference type="Gene3D" id="2.60.40.290">
    <property type="match status" value="1"/>
</dbReference>
<gene>
    <name evidence="11" type="ORF">Psuf_084600</name>
</gene>
<dbReference type="GO" id="GO:0009251">
    <property type="term" value="P:glucan catabolic process"/>
    <property type="evidence" value="ECO:0007669"/>
    <property type="project" value="TreeGrafter"/>
</dbReference>
<dbReference type="PROSITE" id="PS51173">
    <property type="entry name" value="CBM2"/>
    <property type="match status" value="1"/>
</dbReference>
<dbReference type="AlphaFoldDB" id="A0A6F8YYC4"/>
<dbReference type="SUPFAM" id="SSF51445">
    <property type="entry name" value="(Trans)glycosidases"/>
    <property type="match status" value="1"/>
</dbReference>
<dbReference type="GO" id="GO:0030247">
    <property type="term" value="F:polysaccharide binding"/>
    <property type="evidence" value="ECO:0007669"/>
    <property type="project" value="UniProtKB-UniRule"/>
</dbReference>
<dbReference type="SMART" id="SM00637">
    <property type="entry name" value="CBD_II"/>
    <property type="match status" value="1"/>
</dbReference>
<dbReference type="SUPFAM" id="SSF52279">
    <property type="entry name" value="Beta-D-glucan exohydrolase, C-terminal domain"/>
    <property type="match status" value="1"/>
</dbReference>
<dbReference type="PANTHER" id="PTHR30620">
    <property type="entry name" value="PERIPLASMIC BETA-GLUCOSIDASE-RELATED"/>
    <property type="match status" value="1"/>
</dbReference>
<dbReference type="EC" id="3.2.1.21" evidence="3"/>
<dbReference type="KEGG" id="psuu:Psuf_084600"/>
<feature type="signal peptide" evidence="9">
    <location>
        <begin position="1"/>
        <end position="20"/>
    </location>
</feature>
<dbReference type="Proteomes" id="UP000503011">
    <property type="component" value="Chromosome"/>
</dbReference>
<dbReference type="Pfam" id="PF00933">
    <property type="entry name" value="Glyco_hydro_3"/>
    <property type="match status" value="1"/>
</dbReference>
<feature type="compositionally biased region" description="Pro residues" evidence="8">
    <location>
        <begin position="634"/>
        <end position="662"/>
    </location>
</feature>
<dbReference type="InterPro" id="IPR017853">
    <property type="entry name" value="GH"/>
</dbReference>
<name>A0A6F8YYC4_9ACTN</name>
<dbReference type="InterPro" id="IPR036962">
    <property type="entry name" value="Glyco_hydro_3_N_sf"/>
</dbReference>
<dbReference type="PRINTS" id="PR00133">
    <property type="entry name" value="GLHYDRLASE3"/>
</dbReference>
<evidence type="ECO:0000256" key="2">
    <source>
        <dbReference type="ARBA" id="ARBA00005336"/>
    </source>
</evidence>
<feature type="chain" id="PRO_5038569986" description="beta-glucosidase" evidence="9">
    <location>
        <begin position="21"/>
        <end position="780"/>
    </location>
</feature>